<dbReference type="OrthoDB" id="4206451at2759"/>
<feature type="transmembrane region" description="Helical" evidence="14">
    <location>
        <begin position="820"/>
        <end position="841"/>
    </location>
</feature>
<accession>A0A167VWN6</accession>
<evidence type="ECO:0000256" key="10">
    <source>
        <dbReference type="ARBA" id="ARBA00022833"/>
    </source>
</evidence>
<dbReference type="GO" id="GO:0005789">
    <property type="term" value="C:endoplasmic reticulum membrane"/>
    <property type="evidence" value="ECO:0007669"/>
    <property type="project" value="TreeGrafter"/>
</dbReference>
<comment type="subcellular location">
    <subcellularLocation>
        <location evidence="2">Membrane</location>
        <topology evidence="2">Multi-pass membrane protein</topology>
    </subcellularLocation>
</comment>
<proteinExistence type="predicted"/>
<dbReference type="GO" id="GO:0061630">
    <property type="term" value="F:ubiquitin protein ligase activity"/>
    <property type="evidence" value="ECO:0007669"/>
    <property type="project" value="UniProtKB-EC"/>
</dbReference>
<dbReference type="Pfam" id="PF25417">
    <property type="entry name" value="DUF7889"/>
    <property type="match status" value="1"/>
</dbReference>
<dbReference type="EC" id="2.3.2.27" evidence="4"/>
<evidence type="ECO:0000256" key="1">
    <source>
        <dbReference type="ARBA" id="ARBA00000900"/>
    </source>
</evidence>
<keyword evidence="9" id="KW-0833">Ubl conjugation pathway</keyword>
<dbReference type="InterPro" id="IPR013083">
    <property type="entry name" value="Znf_RING/FYVE/PHD"/>
</dbReference>
<feature type="region of interest" description="Disordered" evidence="13">
    <location>
        <begin position="444"/>
        <end position="472"/>
    </location>
</feature>
<evidence type="ECO:0000256" key="4">
    <source>
        <dbReference type="ARBA" id="ARBA00012483"/>
    </source>
</evidence>
<sequence>MDLDDIFDRASYESNNPHAAAEHNIHNHRDNDDDGDDSMDDLHFNDNRFSSSSLSPDNPYDPDTCRICRSEGTLDDPLYHPCKCSGSIRYVHQSCLMEWLSHSQKKHCELCKTSFQFTRIYDPQMPAELPLLVFCRKLVAHVTKNVLFWLRCALVVSIWLGWLPFMMRIFWKGLFWLADGRWPVDLGGGGGGGGGARNKTSSSVARLKNLNSTAASIVANVSFAATVSTPPSISNTHTTPSSTSSTASSSSSSIFNFTLGDFLPRFMKKIFLNAAKRRGDASASFANRSSWLSDFAIFKSLTPYPTLNNIIIDILEGQIITLSVVISFVLLFLIREWVVQRQPIMGMDELQVGAHDVPPPPPAVAAAAAAAAAANGANGNHAQNEEEEEAEDDRRAVDHEDERQPETEEQQRERRADRANYRRRINLADVQRDLAGDIYRHYRRETGEGEEEENQNRNQNQEQDREPERETTARVVRIDGGNDVVQVPISPEVTVFQDVWVRSNGDPETIVRIIRDEELHQLDWVLPIMQRMTLIPRDEVADAGEEHEDDNRENDDDVAEKEVERDDNENRRDEEIENTQRTDESSQVGESHWEEQVSSPVIGVGDFSDYDFTRGPPSISSSQQEVGDSSQHVPNASSQSVLELSDNDNPDQTENVENRLNEEERENELHNGEHAHDASTESMESDRQQQEGEEEEIPELIIHDAEGLGSHEAEHNVDNRTWIDRLFDFFWGDLPPLNPPIQREPSERDHRRRGEEVDEFDEDRLFEEVDDEEEVDDNNDDLGAENDALDIDAIDDADDLEGILELIGVHGPLMNLFQNAVFSTLLVSFTVAAAIWLPYLWGKIALVLLTNPIRLFVGVPIATMSIVADIIVDTCIGSFGYIFYFASLILRVFLQPISKVVPLPWYSGANKDPLSSVSLSLVNGSGMRLKRLMDALISFNDADLPVFSMVAHKALLTHQNRIKTACTFLINFTRMVLYDVPLSLLETHSREGIWKAIVNFNYTAPVKDVFNFAINSWKSFLPLLDKSKWTSIKANEVGSQSIALDYQLAHWGTRDRLIAVLVGYCFVALLCMLYLHTRSLFHSPETDPPESAISEALRQAGGVLKVIFIVGIEMIVFPLYCGLLLDLALMPLFEKTTLASRVAFTLASPMTSLFVHWFVGTCYMFHFALFVSMCRKLMRKGVLYFIRDPDDPTFHPVRDVLERSISTQLRKIGFSALIYSALIMVCCGGVVWSLHFTTANVLPLRWTSHHPMLEVPVDLLFYNFIMPVATKQLKISDWMYSMYGWWFCKCARMLRLSQFLLGKRRRDEEGHLVYQNWRDALFNRKGARYTLKGEDGEIIPATARFVKDGRYVRAPASDQVRIPKEFTVFLEVTEDDRRLDGKPDRDEGIHGRKSKNFTKVYVPPHFKARIMTFVFLIWMFVATTGVVISISPLLVGRWAISWLVPAEIQVNDIYAFSTGVYILGTSIYVGYQCYKAIERQKRRGCRLRQSLLQYLKGSVSRILGSVYLLSAFVVVLPSLFAMMMELYFLIPLHTTLAPEQEHVVYSVQDWALGVLYLRMAICIILSRSRSRPAQALRAIIRKGWLSPDVRLATRAFILPATLLSVTSILAPIALGFSLNMLMFRGPSEDSVSSALVYRAAYPAALGIFVGIYGMVMIGQKIKDLRTDLRDDVYLIGERLHNFQERPAQDMGASRPMMGI</sequence>
<evidence type="ECO:0000256" key="5">
    <source>
        <dbReference type="ARBA" id="ARBA00022679"/>
    </source>
</evidence>
<dbReference type="Pfam" id="PF23113">
    <property type="entry name" value="MARCHF6_C"/>
    <property type="match status" value="1"/>
</dbReference>
<dbReference type="EMBL" id="AZGZ01000028">
    <property type="protein sequence ID" value="KZZ88109.1"/>
    <property type="molecule type" value="Genomic_DNA"/>
</dbReference>
<feature type="region of interest" description="Disordered" evidence="13">
    <location>
        <begin position="542"/>
        <end position="695"/>
    </location>
</feature>
<feature type="compositionally biased region" description="Basic and acidic residues" evidence="13">
    <location>
        <begin position="462"/>
        <end position="472"/>
    </location>
</feature>
<feature type="transmembrane region" description="Helical" evidence="14">
    <location>
        <begin position="879"/>
        <end position="897"/>
    </location>
</feature>
<evidence type="ECO:0000256" key="13">
    <source>
        <dbReference type="SAM" id="MobiDB-lite"/>
    </source>
</evidence>
<feature type="transmembrane region" description="Helical" evidence="14">
    <location>
        <begin position="1453"/>
        <end position="1474"/>
    </location>
</feature>
<keyword evidence="17" id="KW-1185">Reference proteome</keyword>
<feature type="transmembrane region" description="Helical" evidence="14">
    <location>
        <begin position="853"/>
        <end position="872"/>
    </location>
</feature>
<feature type="compositionally biased region" description="Low complexity" evidence="13">
    <location>
        <begin position="370"/>
        <end position="382"/>
    </location>
</feature>
<dbReference type="PANTHER" id="PTHR13145:SF0">
    <property type="entry name" value="E3 UBIQUITIN-PROTEIN LIGASE MARCHF6"/>
    <property type="match status" value="1"/>
</dbReference>
<evidence type="ECO:0000256" key="6">
    <source>
        <dbReference type="ARBA" id="ARBA00022692"/>
    </source>
</evidence>
<dbReference type="InterPro" id="IPR056521">
    <property type="entry name" value="MARCHF6-like_C"/>
</dbReference>
<feature type="region of interest" description="Disordered" evidence="13">
    <location>
        <begin position="230"/>
        <end position="252"/>
    </location>
</feature>
<feature type="region of interest" description="Disordered" evidence="13">
    <location>
        <begin position="13"/>
        <end position="42"/>
    </location>
</feature>
<feature type="domain" description="RING-CH-type" evidence="15">
    <location>
        <begin position="57"/>
        <end position="118"/>
    </location>
</feature>
<keyword evidence="8" id="KW-0863">Zinc-finger</keyword>
<feature type="compositionally biased region" description="Basic and acidic residues" evidence="13">
    <location>
        <begin position="560"/>
        <end position="584"/>
    </location>
</feature>
<evidence type="ECO:0000313" key="16">
    <source>
        <dbReference type="EMBL" id="KZZ88109.1"/>
    </source>
</evidence>
<keyword evidence="7" id="KW-0479">Metal-binding</keyword>
<feature type="compositionally biased region" description="Basic and acidic residues" evidence="13">
    <location>
        <begin position="20"/>
        <end position="31"/>
    </location>
</feature>
<feature type="compositionally biased region" description="Acidic residues" evidence="13">
    <location>
        <begin position="542"/>
        <end position="559"/>
    </location>
</feature>
<evidence type="ECO:0000256" key="2">
    <source>
        <dbReference type="ARBA" id="ARBA00004141"/>
    </source>
</evidence>
<organism evidence="16 17">
    <name type="scientific">Ascosphaera apis ARSEF 7405</name>
    <dbReference type="NCBI Taxonomy" id="392613"/>
    <lineage>
        <taxon>Eukaryota</taxon>
        <taxon>Fungi</taxon>
        <taxon>Dikarya</taxon>
        <taxon>Ascomycota</taxon>
        <taxon>Pezizomycotina</taxon>
        <taxon>Eurotiomycetes</taxon>
        <taxon>Eurotiomycetidae</taxon>
        <taxon>Onygenales</taxon>
        <taxon>Ascosphaeraceae</taxon>
        <taxon>Ascosphaera</taxon>
    </lineage>
</organism>
<feature type="region of interest" description="Disordered" evidence="13">
    <location>
        <begin position="370"/>
        <end position="417"/>
    </location>
</feature>
<feature type="compositionally biased region" description="Basic and acidic residues" evidence="13">
    <location>
        <begin position="744"/>
        <end position="755"/>
    </location>
</feature>
<evidence type="ECO:0000256" key="11">
    <source>
        <dbReference type="ARBA" id="ARBA00022989"/>
    </source>
</evidence>
<evidence type="ECO:0000259" key="15">
    <source>
        <dbReference type="PROSITE" id="PS51292"/>
    </source>
</evidence>
<dbReference type="GO" id="GO:0036503">
    <property type="term" value="P:ERAD pathway"/>
    <property type="evidence" value="ECO:0007669"/>
    <property type="project" value="TreeGrafter"/>
</dbReference>
<protein>
    <recommendedName>
        <fullName evidence="4">RING-type E3 ubiquitin transferase</fullName>
        <ecNumber evidence="4">2.3.2.27</ecNumber>
    </recommendedName>
</protein>
<evidence type="ECO:0000256" key="12">
    <source>
        <dbReference type="ARBA" id="ARBA00023136"/>
    </source>
</evidence>
<dbReference type="PROSITE" id="PS51292">
    <property type="entry name" value="ZF_RING_CH"/>
    <property type="match status" value="1"/>
</dbReference>
<dbReference type="GO" id="GO:0008270">
    <property type="term" value="F:zinc ion binding"/>
    <property type="evidence" value="ECO:0007669"/>
    <property type="project" value="UniProtKB-KW"/>
</dbReference>
<dbReference type="SMART" id="SM00744">
    <property type="entry name" value="RINGv"/>
    <property type="match status" value="1"/>
</dbReference>
<feature type="transmembrane region" description="Helical" evidence="14">
    <location>
        <begin position="146"/>
        <end position="171"/>
    </location>
</feature>
<keyword evidence="11 14" id="KW-1133">Transmembrane helix</keyword>
<feature type="transmembrane region" description="Helical" evidence="14">
    <location>
        <begin position="1413"/>
        <end position="1433"/>
    </location>
</feature>
<keyword evidence="10" id="KW-0862">Zinc</keyword>
<dbReference type="Pfam" id="PF12906">
    <property type="entry name" value="RINGv"/>
    <property type="match status" value="1"/>
</dbReference>
<feature type="compositionally biased region" description="Acidic residues" evidence="13">
    <location>
        <begin position="756"/>
        <end position="782"/>
    </location>
</feature>
<keyword evidence="12 14" id="KW-0472">Membrane</keyword>
<keyword evidence="6 14" id="KW-0812">Transmembrane</keyword>
<dbReference type="FunFam" id="3.30.40.10:FF:000287">
    <property type="entry name" value="RING finger membrane protein"/>
    <property type="match status" value="1"/>
</dbReference>
<keyword evidence="5" id="KW-0808">Transferase</keyword>
<name>A0A167VWN6_9EURO</name>
<dbReference type="SUPFAM" id="SSF57850">
    <property type="entry name" value="RING/U-box"/>
    <property type="match status" value="1"/>
</dbReference>
<feature type="region of interest" description="Disordered" evidence="13">
    <location>
        <begin position="737"/>
        <end position="782"/>
    </location>
</feature>
<dbReference type="InterPro" id="IPR057211">
    <property type="entry name" value="DUF7889"/>
</dbReference>
<feature type="transmembrane region" description="Helical" evidence="14">
    <location>
        <begin position="1634"/>
        <end position="1655"/>
    </location>
</feature>
<feature type="compositionally biased region" description="Polar residues" evidence="13">
    <location>
        <begin position="618"/>
        <end position="642"/>
    </location>
</feature>
<evidence type="ECO:0000256" key="8">
    <source>
        <dbReference type="ARBA" id="ARBA00022771"/>
    </source>
</evidence>
<evidence type="ECO:0000256" key="14">
    <source>
        <dbReference type="SAM" id="Phobius"/>
    </source>
</evidence>
<dbReference type="Gene3D" id="3.30.40.10">
    <property type="entry name" value="Zinc/RING finger domain, C3HC4 (zinc finger)"/>
    <property type="match status" value="1"/>
</dbReference>
<dbReference type="Proteomes" id="UP000242877">
    <property type="component" value="Unassembled WGS sequence"/>
</dbReference>
<gene>
    <name evidence="16" type="ORF">AAP_05169</name>
</gene>
<feature type="transmembrane region" description="Helical" evidence="14">
    <location>
        <begin position="1506"/>
        <end position="1530"/>
    </location>
</feature>
<feature type="compositionally biased region" description="Basic and acidic residues" evidence="13">
    <location>
        <begin position="392"/>
        <end position="417"/>
    </location>
</feature>
<feature type="transmembrane region" description="Helical" evidence="14">
    <location>
        <begin position="1591"/>
        <end position="1614"/>
    </location>
</feature>
<feature type="transmembrane region" description="Helical" evidence="14">
    <location>
        <begin position="1106"/>
        <end position="1133"/>
    </location>
</feature>
<dbReference type="PANTHER" id="PTHR13145">
    <property type="entry name" value="SSM4 PROTEIN"/>
    <property type="match status" value="1"/>
</dbReference>
<comment type="caution">
    <text evidence="16">The sequence shown here is derived from an EMBL/GenBank/DDBJ whole genome shotgun (WGS) entry which is preliminary data.</text>
</comment>
<evidence type="ECO:0000313" key="17">
    <source>
        <dbReference type="Proteomes" id="UP000242877"/>
    </source>
</evidence>
<feature type="transmembrane region" description="Helical" evidence="14">
    <location>
        <begin position="1550"/>
        <end position="1570"/>
    </location>
</feature>
<feature type="transmembrane region" description="Helical" evidence="14">
    <location>
        <begin position="1212"/>
        <end position="1235"/>
    </location>
</feature>
<evidence type="ECO:0000256" key="9">
    <source>
        <dbReference type="ARBA" id="ARBA00022786"/>
    </source>
</evidence>
<reference evidence="16 17" key="1">
    <citation type="journal article" date="2016" name="Genome Biol. Evol.">
        <title>Divergent and convergent evolution of fungal pathogenicity.</title>
        <authorList>
            <person name="Shang Y."/>
            <person name="Xiao G."/>
            <person name="Zheng P."/>
            <person name="Cen K."/>
            <person name="Zhan S."/>
            <person name="Wang C."/>
        </authorList>
    </citation>
    <scope>NUCLEOTIDE SEQUENCE [LARGE SCALE GENOMIC DNA]</scope>
    <source>
        <strain evidence="16 17">ARSEF 7405</strain>
    </source>
</reference>
<feature type="compositionally biased region" description="Basic and acidic residues" evidence="13">
    <location>
        <begin position="656"/>
        <end position="690"/>
    </location>
</feature>
<dbReference type="CDD" id="cd16702">
    <property type="entry name" value="RING_CH-C4HC3_MARCH6"/>
    <property type="match status" value="1"/>
</dbReference>
<dbReference type="InterPro" id="IPR011016">
    <property type="entry name" value="Znf_RING-CH"/>
</dbReference>
<comment type="pathway">
    <text evidence="3">Protein modification; protein ubiquitination.</text>
</comment>
<feature type="transmembrane region" description="Helical" evidence="14">
    <location>
        <begin position="1057"/>
        <end position="1075"/>
    </location>
</feature>
<dbReference type="VEuPathDB" id="FungiDB:AAP_05169"/>
<evidence type="ECO:0000256" key="7">
    <source>
        <dbReference type="ARBA" id="ARBA00022723"/>
    </source>
</evidence>
<comment type="catalytic activity">
    <reaction evidence="1">
        <text>S-ubiquitinyl-[E2 ubiquitin-conjugating enzyme]-L-cysteine + [acceptor protein]-L-lysine = [E2 ubiquitin-conjugating enzyme]-L-cysteine + N(6)-ubiquitinyl-[acceptor protein]-L-lysine.</text>
        <dbReference type="EC" id="2.3.2.27"/>
    </reaction>
</comment>
<evidence type="ECO:0000256" key="3">
    <source>
        <dbReference type="ARBA" id="ARBA00004906"/>
    </source>
</evidence>